<evidence type="ECO:0000313" key="2">
    <source>
        <dbReference type="Proteomes" id="UP001152320"/>
    </source>
</evidence>
<proteinExistence type="predicted"/>
<dbReference type="PANTHER" id="PTHR37984">
    <property type="entry name" value="PROTEIN CBG26694"/>
    <property type="match status" value="1"/>
</dbReference>
<gene>
    <name evidence="1" type="ORF">HOLleu_22297</name>
</gene>
<evidence type="ECO:0000313" key="1">
    <source>
        <dbReference type="EMBL" id="KAJ8035162.1"/>
    </source>
</evidence>
<dbReference type="InterPro" id="IPR043502">
    <property type="entry name" value="DNA/RNA_pol_sf"/>
</dbReference>
<reference evidence="1" key="1">
    <citation type="submission" date="2021-10" db="EMBL/GenBank/DDBJ databases">
        <title>Tropical sea cucumber genome reveals ecological adaptation and Cuvierian tubules defense mechanism.</title>
        <authorList>
            <person name="Chen T."/>
        </authorList>
    </citation>
    <scope>NUCLEOTIDE SEQUENCE</scope>
    <source>
        <strain evidence="1">Nanhai2018</strain>
        <tissue evidence="1">Muscle</tissue>
    </source>
</reference>
<dbReference type="InterPro" id="IPR050951">
    <property type="entry name" value="Retrovirus_Pol_polyprotein"/>
</dbReference>
<sequence>MFRGYGVMTDVKCKIQLKEDASPVCIMTPRKVSQPLLPKIKVSLDKMEKLNVISLVKEPTEWCPGIVCVRKPDDTVRICVNLTELNKSVKREVYPMENVDANLAQLGTQYHVYKTIL</sequence>
<dbReference type="Gene3D" id="3.10.10.10">
    <property type="entry name" value="HIV Type 1 Reverse Transcriptase, subunit A, domain 1"/>
    <property type="match status" value="1"/>
</dbReference>
<protein>
    <submittedName>
        <fullName evidence="1">Uncharacterized protein</fullName>
    </submittedName>
</protein>
<dbReference type="OrthoDB" id="2286242at2759"/>
<dbReference type="PANTHER" id="PTHR37984:SF5">
    <property type="entry name" value="PROTEIN NYNRIN-LIKE"/>
    <property type="match status" value="1"/>
</dbReference>
<organism evidence="1 2">
    <name type="scientific">Holothuria leucospilota</name>
    <name type="common">Black long sea cucumber</name>
    <name type="synonym">Mertensiothuria leucospilota</name>
    <dbReference type="NCBI Taxonomy" id="206669"/>
    <lineage>
        <taxon>Eukaryota</taxon>
        <taxon>Metazoa</taxon>
        <taxon>Echinodermata</taxon>
        <taxon>Eleutherozoa</taxon>
        <taxon>Echinozoa</taxon>
        <taxon>Holothuroidea</taxon>
        <taxon>Aspidochirotacea</taxon>
        <taxon>Aspidochirotida</taxon>
        <taxon>Holothuriidae</taxon>
        <taxon>Holothuria</taxon>
    </lineage>
</organism>
<dbReference type="EMBL" id="JAIZAY010000010">
    <property type="protein sequence ID" value="KAJ8035162.1"/>
    <property type="molecule type" value="Genomic_DNA"/>
</dbReference>
<name>A0A9Q1BYD6_HOLLE</name>
<dbReference type="AlphaFoldDB" id="A0A9Q1BYD6"/>
<keyword evidence="2" id="KW-1185">Reference proteome</keyword>
<comment type="caution">
    <text evidence="1">The sequence shown here is derived from an EMBL/GenBank/DDBJ whole genome shotgun (WGS) entry which is preliminary data.</text>
</comment>
<dbReference type="Proteomes" id="UP001152320">
    <property type="component" value="Chromosome 10"/>
</dbReference>
<accession>A0A9Q1BYD6</accession>
<dbReference type="SUPFAM" id="SSF56672">
    <property type="entry name" value="DNA/RNA polymerases"/>
    <property type="match status" value="1"/>
</dbReference>